<evidence type="ECO:0000259" key="4">
    <source>
        <dbReference type="PROSITE" id="PS50932"/>
    </source>
</evidence>
<dbReference type="Pfam" id="PF00356">
    <property type="entry name" value="LacI"/>
    <property type="match status" value="1"/>
</dbReference>
<dbReference type="EMBL" id="BAAAQD010000027">
    <property type="protein sequence ID" value="GAA1558747.1"/>
    <property type="molecule type" value="Genomic_DNA"/>
</dbReference>
<reference evidence="5 6" key="1">
    <citation type="journal article" date="2019" name="Int. J. Syst. Evol. Microbiol.">
        <title>The Global Catalogue of Microorganisms (GCM) 10K type strain sequencing project: providing services to taxonomists for standard genome sequencing and annotation.</title>
        <authorList>
            <consortium name="The Broad Institute Genomics Platform"/>
            <consortium name="The Broad Institute Genome Sequencing Center for Infectious Disease"/>
            <person name="Wu L."/>
            <person name="Ma J."/>
        </authorList>
    </citation>
    <scope>NUCLEOTIDE SEQUENCE [LARGE SCALE GENOMIC DNA]</scope>
    <source>
        <strain evidence="5 6">JCM 15933</strain>
    </source>
</reference>
<keyword evidence="6" id="KW-1185">Reference proteome</keyword>
<proteinExistence type="predicted"/>
<dbReference type="InterPro" id="IPR000843">
    <property type="entry name" value="HTH_LacI"/>
</dbReference>
<dbReference type="InterPro" id="IPR010982">
    <property type="entry name" value="Lambda_DNA-bd_dom_sf"/>
</dbReference>
<dbReference type="PROSITE" id="PS00356">
    <property type="entry name" value="HTH_LACI_1"/>
    <property type="match status" value="1"/>
</dbReference>
<dbReference type="Pfam" id="PF13377">
    <property type="entry name" value="Peripla_BP_3"/>
    <property type="match status" value="1"/>
</dbReference>
<feature type="domain" description="HTH lacI-type" evidence="4">
    <location>
        <begin position="8"/>
        <end position="62"/>
    </location>
</feature>
<dbReference type="Proteomes" id="UP001501470">
    <property type="component" value="Unassembled WGS sequence"/>
</dbReference>
<keyword evidence="3" id="KW-0804">Transcription</keyword>
<dbReference type="PROSITE" id="PS50932">
    <property type="entry name" value="HTH_LACI_2"/>
    <property type="match status" value="1"/>
</dbReference>
<dbReference type="Gene3D" id="3.40.50.2300">
    <property type="match status" value="2"/>
</dbReference>
<evidence type="ECO:0000256" key="2">
    <source>
        <dbReference type="ARBA" id="ARBA00023125"/>
    </source>
</evidence>
<name>A0ABN2CHC3_9ACTN</name>
<dbReference type="CDD" id="cd01392">
    <property type="entry name" value="HTH_LacI"/>
    <property type="match status" value="1"/>
</dbReference>
<comment type="caution">
    <text evidence="5">The sequence shown here is derived from an EMBL/GenBank/DDBJ whole genome shotgun (WGS) entry which is preliminary data.</text>
</comment>
<keyword evidence="2 5" id="KW-0238">DNA-binding</keyword>
<gene>
    <name evidence="5" type="ORF">GCM10009827_094690</name>
</gene>
<dbReference type="Gene3D" id="1.10.260.40">
    <property type="entry name" value="lambda repressor-like DNA-binding domains"/>
    <property type="match status" value="1"/>
</dbReference>
<evidence type="ECO:0000256" key="1">
    <source>
        <dbReference type="ARBA" id="ARBA00023015"/>
    </source>
</evidence>
<dbReference type="InterPro" id="IPR046335">
    <property type="entry name" value="LacI/GalR-like_sensor"/>
</dbReference>
<evidence type="ECO:0000313" key="5">
    <source>
        <dbReference type="EMBL" id="GAA1558747.1"/>
    </source>
</evidence>
<protein>
    <submittedName>
        <fullName evidence="5">LacI family DNA-binding transcriptional regulator</fullName>
    </submittedName>
</protein>
<dbReference type="InterPro" id="IPR028082">
    <property type="entry name" value="Peripla_BP_I"/>
</dbReference>
<sequence length="342" mass="36589">MHTARRPPAMRDVAHLAGVSHQTVSRVINDHPNVRSQTRARVLAAMRALDYQPNIAARTLATNRSQTVGLVTFDTTLFGPSFMVHAIERAAREAGYFVSVASAREPDVPQVRDAVRRLREQAVEGIVTLAPVAAAWTALRQVPLDVPIVGRGTTAEPGDDSEVPMVAIDNAAGAALATRHLLELGHRTVHHVAGPANWPEARERMAGWRTALEDAGRPAPAPLTSDWSAAAGYAAGRTLAERPEVTAVFCANDQVAVGVLRALYEAGRSVPHAVSVVGFDDMPEAPYLLPPLTTVRQDFAELGRRSLDLLVDQISTGSRRGGEFRSAPSLIVRGSTATPLAL</sequence>
<dbReference type="SUPFAM" id="SSF53822">
    <property type="entry name" value="Periplasmic binding protein-like I"/>
    <property type="match status" value="1"/>
</dbReference>
<dbReference type="SUPFAM" id="SSF47413">
    <property type="entry name" value="lambda repressor-like DNA-binding domains"/>
    <property type="match status" value="1"/>
</dbReference>
<evidence type="ECO:0000313" key="6">
    <source>
        <dbReference type="Proteomes" id="UP001501470"/>
    </source>
</evidence>
<organism evidence="5 6">
    <name type="scientific">Dactylosporangium maewongense</name>
    <dbReference type="NCBI Taxonomy" id="634393"/>
    <lineage>
        <taxon>Bacteria</taxon>
        <taxon>Bacillati</taxon>
        <taxon>Actinomycetota</taxon>
        <taxon>Actinomycetes</taxon>
        <taxon>Micromonosporales</taxon>
        <taxon>Micromonosporaceae</taxon>
        <taxon>Dactylosporangium</taxon>
    </lineage>
</organism>
<accession>A0ABN2CHC3</accession>
<evidence type="ECO:0000256" key="3">
    <source>
        <dbReference type="ARBA" id="ARBA00023163"/>
    </source>
</evidence>
<dbReference type="PANTHER" id="PTHR30146:SF109">
    <property type="entry name" value="HTH-TYPE TRANSCRIPTIONAL REGULATOR GALS"/>
    <property type="match status" value="1"/>
</dbReference>
<keyword evidence="1" id="KW-0805">Transcription regulation</keyword>
<dbReference type="GO" id="GO:0003677">
    <property type="term" value="F:DNA binding"/>
    <property type="evidence" value="ECO:0007669"/>
    <property type="project" value="UniProtKB-KW"/>
</dbReference>
<dbReference type="SMART" id="SM00354">
    <property type="entry name" value="HTH_LACI"/>
    <property type="match status" value="1"/>
</dbReference>
<dbReference type="PANTHER" id="PTHR30146">
    <property type="entry name" value="LACI-RELATED TRANSCRIPTIONAL REPRESSOR"/>
    <property type="match status" value="1"/>
</dbReference>
<dbReference type="CDD" id="cd01574">
    <property type="entry name" value="PBP1_LacI"/>
    <property type="match status" value="1"/>
</dbReference>